<reference evidence="2 3" key="1">
    <citation type="submission" date="2009-01" db="EMBL/GenBank/DDBJ databases">
        <title>Complete sequence of Geobacter sp. FRC-32.</title>
        <authorList>
            <consortium name="US DOE Joint Genome Institute"/>
            <person name="Lucas S."/>
            <person name="Copeland A."/>
            <person name="Lapidus A."/>
            <person name="Glavina del Rio T."/>
            <person name="Dalin E."/>
            <person name="Tice H."/>
            <person name="Bruce D."/>
            <person name="Goodwin L."/>
            <person name="Pitluck S."/>
            <person name="Saunders E."/>
            <person name="Brettin T."/>
            <person name="Detter J.C."/>
            <person name="Han C."/>
            <person name="Larimer F."/>
            <person name="Land M."/>
            <person name="Hauser L."/>
            <person name="Kyrpides N."/>
            <person name="Ovchinnikova G."/>
            <person name="Kostka J."/>
            <person name="Richardson P."/>
        </authorList>
    </citation>
    <scope>NUCLEOTIDE SEQUENCE [LARGE SCALE GENOMIC DNA]</scope>
    <source>
        <strain evidence="3">DSM 22248 / JCM 15807 / FRC-32</strain>
    </source>
</reference>
<gene>
    <name evidence="2" type="ordered locus">Geob_3000</name>
</gene>
<keyword evidence="1" id="KW-0472">Membrane</keyword>
<evidence type="ECO:0000313" key="2">
    <source>
        <dbReference type="EMBL" id="ACM21343.1"/>
    </source>
</evidence>
<dbReference type="EMBL" id="CP001390">
    <property type="protein sequence ID" value="ACM21343.1"/>
    <property type="molecule type" value="Genomic_DNA"/>
</dbReference>
<dbReference type="STRING" id="316067.Geob_3000"/>
<feature type="transmembrane region" description="Helical" evidence="1">
    <location>
        <begin position="74"/>
        <end position="93"/>
    </location>
</feature>
<dbReference type="HOGENOM" id="CLU_096028_2_3_7"/>
<evidence type="ECO:0000313" key="3">
    <source>
        <dbReference type="Proteomes" id="UP000007721"/>
    </source>
</evidence>
<feature type="transmembrane region" description="Helical" evidence="1">
    <location>
        <begin position="9"/>
        <end position="28"/>
    </location>
</feature>
<name>B9M2Z7_GEODF</name>
<dbReference type="RefSeq" id="WP_012648071.1">
    <property type="nucleotide sequence ID" value="NC_011979.1"/>
</dbReference>
<dbReference type="eggNOG" id="COG5652">
    <property type="taxonomic scope" value="Bacteria"/>
</dbReference>
<accession>B9M2Z7</accession>
<dbReference type="OrthoDB" id="5406033at2"/>
<keyword evidence="1" id="KW-1133">Transmembrane helix</keyword>
<dbReference type="AlphaFoldDB" id="B9M2Z7"/>
<dbReference type="KEGG" id="geo:Geob_3000"/>
<feature type="transmembrane region" description="Helical" evidence="1">
    <location>
        <begin position="105"/>
        <end position="122"/>
    </location>
</feature>
<dbReference type="Proteomes" id="UP000007721">
    <property type="component" value="Chromosome"/>
</dbReference>
<protein>
    <submittedName>
        <fullName evidence="2">Membrane protein, putative</fullName>
    </submittedName>
</protein>
<dbReference type="PANTHER" id="PTHR28008:SF1">
    <property type="entry name" value="DOMAIN PROTEIN, PUTATIVE (AFU_ORTHOLOGUE AFUA_3G10980)-RELATED"/>
    <property type="match status" value="1"/>
</dbReference>
<proteinExistence type="predicted"/>
<keyword evidence="1" id="KW-0812">Transmembrane</keyword>
<keyword evidence="3" id="KW-1185">Reference proteome</keyword>
<sequence>MERFRSRLFLLRWLLFIVWGVLVLWLSLMSDPPAIDDDLLGWDKFEHGAAYSLLTILAGWAFCNFRLSAKLRWSMAASVAVGIGALLEVLQGSFTRTRTAEWGDLLADAIGAGIILLLAIVLEKKFGAANRG</sequence>
<dbReference type="NCBIfam" id="NF037970">
    <property type="entry name" value="vanZ_1"/>
    <property type="match status" value="1"/>
</dbReference>
<feature type="transmembrane region" description="Helical" evidence="1">
    <location>
        <begin position="48"/>
        <end position="67"/>
    </location>
</feature>
<organism evidence="2 3">
    <name type="scientific">Geotalea daltonii (strain DSM 22248 / JCM 15807 / FRC-32)</name>
    <name type="common">Geobacter daltonii</name>
    <dbReference type="NCBI Taxonomy" id="316067"/>
    <lineage>
        <taxon>Bacteria</taxon>
        <taxon>Pseudomonadati</taxon>
        <taxon>Thermodesulfobacteriota</taxon>
        <taxon>Desulfuromonadia</taxon>
        <taxon>Geobacterales</taxon>
        <taxon>Geobacteraceae</taxon>
        <taxon>Geotalea</taxon>
    </lineage>
</organism>
<dbReference type="PANTHER" id="PTHR28008">
    <property type="entry name" value="DOMAIN PROTEIN, PUTATIVE (AFU_ORTHOLOGUE AFUA_3G10980)-RELATED"/>
    <property type="match status" value="1"/>
</dbReference>
<evidence type="ECO:0000256" key="1">
    <source>
        <dbReference type="SAM" id="Phobius"/>
    </source>
</evidence>